<organism evidence="2">
    <name type="scientific">uncultured Gemmatimonadaceae bacterium</name>
    <dbReference type="NCBI Taxonomy" id="246130"/>
    <lineage>
        <taxon>Bacteria</taxon>
        <taxon>Pseudomonadati</taxon>
        <taxon>Gemmatimonadota</taxon>
        <taxon>Gemmatimonadia</taxon>
        <taxon>Gemmatimonadales</taxon>
        <taxon>Gemmatimonadaceae</taxon>
        <taxon>environmental samples</taxon>
    </lineage>
</organism>
<dbReference type="AlphaFoldDB" id="A0A6J4MAL5"/>
<evidence type="ECO:0000256" key="1">
    <source>
        <dbReference type="SAM" id="MobiDB-lite"/>
    </source>
</evidence>
<evidence type="ECO:0000313" key="2">
    <source>
        <dbReference type="EMBL" id="CAA9354579.1"/>
    </source>
</evidence>
<feature type="non-terminal residue" evidence="2">
    <location>
        <position position="80"/>
    </location>
</feature>
<sequence>ARDDARPRDAGRGERGRVGAAGELVRRAAGDLRERARHAAHRAEAAPVDGVDDQRRAAGGHPRHGVPRRRDRHRRGARAL</sequence>
<feature type="compositionally biased region" description="Basic and acidic residues" evidence="1">
    <location>
        <begin position="24"/>
        <end position="34"/>
    </location>
</feature>
<accession>A0A6J4MAL5</accession>
<feature type="compositionally biased region" description="Basic and acidic residues" evidence="1">
    <location>
        <begin position="1"/>
        <end position="17"/>
    </location>
</feature>
<dbReference type="EMBL" id="CADCTU010000796">
    <property type="protein sequence ID" value="CAA9354579.1"/>
    <property type="molecule type" value="Genomic_DNA"/>
</dbReference>
<name>A0A6J4MAL5_9BACT</name>
<gene>
    <name evidence="2" type="ORF">AVDCRST_MAG11-3734</name>
</gene>
<feature type="non-terminal residue" evidence="2">
    <location>
        <position position="1"/>
    </location>
</feature>
<proteinExistence type="predicted"/>
<reference evidence="2" key="1">
    <citation type="submission" date="2020-02" db="EMBL/GenBank/DDBJ databases">
        <authorList>
            <person name="Meier V. D."/>
        </authorList>
    </citation>
    <scope>NUCLEOTIDE SEQUENCE</scope>
    <source>
        <strain evidence="2">AVDCRST_MAG11</strain>
    </source>
</reference>
<feature type="region of interest" description="Disordered" evidence="1">
    <location>
        <begin position="1"/>
        <end position="80"/>
    </location>
</feature>
<protein>
    <submittedName>
        <fullName evidence="2">Uncharacterized protein</fullName>
    </submittedName>
</protein>
<feature type="compositionally biased region" description="Basic residues" evidence="1">
    <location>
        <begin position="61"/>
        <end position="80"/>
    </location>
</feature>